<evidence type="ECO:0000256" key="2">
    <source>
        <dbReference type="ARBA" id="ARBA00022803"/>
    </source>
</evidence>
<keyword evidence="2 5" id="KW-0802">TPR repeat</keyword>
<dbReference type="PANTHER" id="PTHR44943">
    <property type="entry name" value="CELLULOSE SYNTHASE OPERON PROTEIN C"/>
    <property type="match status" value="1"/>
</dbReference>
<dbReference type="PROSITE" id="PS50005">
    <property type="entry name" value="TPR"/>
    <property type="match status" value="1"/>
</dbReference>
<reference evidence="8" key="1">
    <citation type="journal article" date="2019" name="Int. J. Syst. Evol. Microbiol.">
        <title>The Global Catalogue of Microorganisms (GCM) 10K type strain sequencing project: providing services to taxonomists for standard genome sequencing and annotation.</title>
        <authorList>
            <consortium name="The Broad Institute Genomics Platform"/>
            <consortium name="The Broad Institute Genome Sequencing Center for Infectious Disease"/>
            <person name="Wu L."/>
            <person name="Ma J."/>
        </authorList>
    </citation>
    <scope>NUCLEOTIDE SEQUENCE [LARGE SCALE GENOMIC DNA]</scope>
    <source>
        <strain evidence="8">JCM 17630</strain>
    </source>
</reference>
<evidence type="ECO:0000313" key="7">
    <source>
        <dbReference type="EMBL" id="GAA4237212.1"/>
    </source>
</evidence>
<evidence type="ECO:0000256" key="4">
    <source>
        <dbReference type="ARBA" id="ARBA00023163"/>
    </source>
</evidence>
<gene>
    <name evidence="7" type="ORF">GCM10022291_23430</name>
</gene>
<dbReference type="Gene3D" id="1.25.40.10">
    <property type="entry name" value="Tetratricopeptide repeat domain"/>
    <property type="match status" value="2"/>
</dbReference>
<proteinExistence type="predicted"/>
<dbReference type="InterPro" id="IPR051685">
    <property type="entry name" value="Ycf3/AcsC/BcsC/TPR_MFPF"/>
</dbReference>
<keyword evidence="1" id="KW-0677">Repeat</keyword>
<dbReference type="RefSeq" id="WP_344788441.1">
    <property type="nucleotide sequence ID" value="NZ_BAABCA010000005.1"/>
</dbReference>
<dbReference type="SMART" id="SM00342">
    <property type="entry name" value="HTH_ARAC"/>
    <property type="match status" value="1"/>
</dbReference>
<accession>A0ABP8CBN8</accession>
<dbReference type="PANTHER" id="PTHR44943:SF4">
    <property type="entry name" value="TPR REPEAT-CONTAINING PROTEIN MJ0798"/>
    <property type="match status" value="1"/>
</dbReference>
<keyword evidence="8" id="KW-1185">Reference proteome</keyword>
<feature type="repeat" description="TPR" evidence="5">
    <location>
        <begin position="299"/>
        <end position="332"/>
    </location>
</feature>
<evidence type="ECO:0000256" key="5">
    <source>
        <dbReference type="PROSITE-ProRule" id="PRU00339"/>
    </source>
</evidence>
<dbReference type="Pfam" id="PF12833">
    <property type="entry name" value="HTH_18"/>
    <property type="match status" value="1"/>
</dbReference>
<dbReference type="Gene3D" id="3.40.50.10610">
    <property type="entry name" value="ABC-type transport auxiliary lipoprotein component"/>
    <property type="match status" value="1"/>
</dbReference>
<feature type="domain" description="HTH araC/xylS-type" evidence="6">
    <location>
        <begin position="492"/>
        <end position="595"/>
    </location>
</feature>
<dbReference type="SUPFAM" id="SSF46689">
    <property type="entry name" value="Homeodomain-like"/>
    <property type="match status" value="1"/>
</dbReference>
<organism evidence="7 8">
    <name type="scientific">Postechiella marina</name>
    <dbReference type="NCBI Taxonomy" id="943941"/>
    <lineage>
        <taxon>Bacteria</taxon>
        <taxon>Pseudomonadati</taxon>
        <taxon>Bacteroidota</taxon>
        <taxon>Flavobacteriia</taxon>
        <taxon>Flavobacteriales</taxon>
        <taxon>Flavobacteriaceae</taxon>
        <taxon>Postechiella</taxon>
    </lineage>
</organism>
<evidence type="ECO:0000256" key="1">
    <source>
        <dbReference type="ARBA" id="ARBA00022737"/>
    </source>
</evidence>
<dbReference type="Gene3D" id="1.10.10.60">
    <property type="entry name" value="Homeodomain-like"/>
    <property type="match status" value="2"/>
</dbReference>
<dbReference type="InterPro" id="IPR009057">
    <property type="entry name" value="Homeodomain-like_sf"/>
</dbReference>
<dbReference type="SUPFAM" id="SSF48452">
    <property type="entry name" value="TPR-like"/>
    <property type="match status" value="1"/>
</dbReference>
<dbReference type="PROSITE" id="PS01124">
    <property type="entry name" value="HTH_ARAC_FAMILY_2"/>
    <property type="match status" value="1"/>
</dbReference>
<evidence type="ECO:0000259" key="6">
    <source>
        <dbReference type="PROSITE" id="PS01124"/>
    </source>
</evidence>
<dbReference type="InterPro" id="IPR011990">
    <property type="entry name" value="TPR-like_helical_dom_sf"/>
</dbReference>
<dbReference type="InterPro" id="IPR019734">
    <property type="entry name" value="TPR_rpt"/>
</dbReference>
<keyword evidence="4" id="KW-0804">Transcription</keyword>
<dbReference type="EMBL" id="BAABCA010000005">
    <property type="protein sequence ID" value="GAA4237212.1"/>
    <property type="molecule type" value="Genomic_DNA"/>
</dbReference>
<protein>
    <recommendedName>
        <fullName evidence="6">HTH araC/xylS-type domain-containing protein</fullName>
    </recommendedName>
</protein>
<name>A0ABP8CBN8_9FLAO</name>
<evidence type="ECO:0000313" key="8">
    <source>
        <dbReference type="Proteomes" id="UP001501496"/>
    </source>
</evidence>
<keyword evidence="3" id="KW-0805">Transcription regulation</keyword>
<sequence>MSILSKSIAVLPFSNLSNVFENEYFSDGITEEIINALTKVKGLKVTAKTSSFAFKNKHIDVREIGEQLGVSTVLEGSVRFYNNKIRITTHLIRTDNGFHLWSSNFNRDLIDIFDLQDEISLLIAENIREQFGHLDIAEHLATIDTRNVKAYKLYLQAKHLRHKWNTDDVAKATVFLKESITIDNRFSEAYFELGWCYGMQASWGYIPKLEGLEKANYYIEKGLVLNPESYLGYYAKATISFWGYWNYKDTFYYLEKSLALNPNFSEVYNATTDLYCALGLVDKALEENKKGLQVDPLSVNHHFTKGNLLYFKGYYNKAIQAFNNALELNTSFALALEMKAAALILSKQEQGLKDFLKTKPILEKPETCKDIYNLMHKVSVFNVKKREVNANTNYNDAAYISLRLWNFYLQIYLGNHELALNILKQKIEQRSGQIFNFKNDPFLEPLRQYSTYKNIEKQVFAKQKIPVLKNETISVASTNPLNKDEIAYYTAKLKVAFTEDQVFLNTNLTLKSLAETISLHPNKLSWLLNVSFNQNFNDFVNSYRLTHFKSIAVNPKNAHITILGLAYDSGFNSKSVFNTFFKKEEHITPSKWLKNQLS</sequence>
<dbReference type="Proteomes" id="UP001501496">
    <property type="component" value="Unassembled WGS sequence"/>
</dbReference>
<evidence type="ECO:0000256" key="3">
    <source>
        <dbReference type="ARBA" id="ARBA00023015"/>
    </source>
</evidence>
<dbReference type="InterPro" id="IPR018060">
    <property type="entry name" value="HTH_AraC"/>
</dbReference>
<comment type="caution">
    <text evidence="7">The sequence shown here is derived from an EMBL/GenBank/DDBJ whole genome shotgun (WGS) entry which is preliminary data.</text>
</comment>